<keyword evidence="4" id="KW-1185">Reference proteome</keyword>
<feature type="transmembrane region" description="Helical" evidence="2">
    <location>
        <begin position="86"/>
        <end position="107"/>
    </location>
</feature>
<evidence type="ECO:0000256" key="1">
    <source>
        <dbReference type="SAM" id="MobiDB-lite"/>
    </source>
</evidence>
<keyword evidence="2" id="KW-0472">Membrane</keyword>
<protein>
    <submittedName>
        <fullName evidence="3">Uncharacterized protein</fullName>
    </submittedName>
</protein>
<sequence length="176" mass="19874">MPTSPYSEPTTCNCGHGYYCSSAGNDSLFPVCRQRVKEANSCESSNQCTTSFCQEHTCQLNTDGNIIEKNERWNKTHDHKDKTAQILASVFGIVGGMVMLGIAFIAYRKHKAKKKETDVYYSQNNSSLPLQQEQFASDFQHDVTNQSQLHDMNQSQFHDPARHNSLYSKPPPSYTP</sequence>
<keyword evidence="2" id="KW-1133">Transmembrane helix</keyword>
<evidence type="ECO:0000313" key="3">
    <source>
        <dbReference type="EMBL" id="GAA5809063.1"/>
    </source>
</evidence>
<gene>
    <name evidence="3" type="ORF">MFLAVUS_002466</name>
</gene>
<proteinExistence type="predicted"/>
<evidence type="ECO:0000256" key="2">
    <source>
        <dbReference type="SAM" id="Phobius"/>
    </source>
</evidence>
<keyword evidence="2" id="KW-0812">Transmembrane</keyword>
<comment type="caution">
    <text evidence="3">The sequence shown here is derived from an EMBL/GenBank/DDBJ whole genome shotgun (WGS) entry which is preliminary data.</text>
</comment>
<accession>A0ABP9YQB7</accession>
<feature type="region of interest" description="Disordered" evidence="1">
    <location>
        <begin position="150"/>
        <end position="176"/>
    </location>
</feature>
<evidence type="ECO:0000313" key="4">
    <source>
        <dbReference type="Proteomes" id="UP001473302"/>
    </source>
</evidence>
<dbReference type="EMBL" id="BAABUK010000004">
    <property type="protein sequence ID" value="GAA5809063.1"/>
    <property type="molecule type" value="Genomic_DNA"/>
</dbReference>
<organism evidence="3 4">
    <name type="scientific">Mucor flavus</name>
    <dbReference type="NCBI Taxonomy" id="439312"/>
    <lineage>
        <taxon>Eukaryota</taxon>
        <taxon>Fungi</taxon>
        <taxon>Fungi incertae sedis</taxon>
        <taxon>Mucoromycota</taxon>
        <taxon>Mucoromycotina</taxon>
        <taxon>Mucoromycetes</taxon>
        <taxon>Mucorales</taxon>
        <taxon>Mucorineae</taxon>
        <taxon>Mucoraceae</taxon>
        <taxon>Mucor</taxon>
    </lineage>
</organism>
<reference evidence="3 4" key="1">
    <citation type="submission" date="2024-04" db="EMBL/GenBank/DDBJ databases">
        <title>genome sequences of Mucor flavus KT1a and Helicostylum pulchrum KT1b strains isolated from the surface of a dry-aged beef.</title>
        <authorList>
            <person name="Toyotome T."/>
            <person name="Hosono M."/>
            <person name="Torimaru M."/>
            <person name="Fukuda K."/>
            <person name="Mikami N."/>
        </authorList>
    </citation>
    <scope>NUCLEOTIDE SEQUENCE [LARGE SCALE GENOMIC DNA]</scope>
    <source>
        <strain evidence="3 4">KT1a</strain>
    </source>
</reference>
<name>A0ABP9YQB7_9FUNG</name>
<dbReference type="Proteomes" id="UP001473302">
    <property type="component" value="Unassembled WGS sequence"/>
</dbReference>